<reference evidence="1 2" key="1">
    <citation type="submission" date="2017-05" db="EMBL/GenBank/DDBJ databases">
        <authorList>
            <person name="Varghese N."/>
            <person name="Submissions S."/>
        </authorList>
    </citation>
    <scope>NUCLEOTIDE SEQUENCE [LARGE SCALE GENOMIC DNA]</scope>
    <source>
        <strain evidence="1 2">DSM 15360</strain>
    </source>
</reference>
<dbReference type="Proteomes" id="UP001157915">
    <property type="component" value="Unassembled WGS sequence"/>
</dbReference>
<evidence type="ECO:0000313" key="2">
    <source>
        <dbReference type="Proteomes" id="UP001157915"/>
    </source>
</evidence>
<dbReference type="PROSITE" id="PS51257">
    <property type="entry name" value="PROKAR_LIPOPROTEIN"/>
    <property type="match status" value="1"/>
</dbReference>
<dbReference type="EMBL" id="FXUA01000006">
    <property type="protein sequence ID" value="SMP30203.1"/>
    <property type="molecule type" value="Genomic_DNA"/>
</dbReference>
<name>A0ABY1PBU3_9BACT</name>
<protein>
    <recommendedName>
        <fullName evidence="3">HMA domain-containing protein</fullName>
    </recommendedName>
</protein>
<proteinExistence type="predicted"/>
<evidence type="ECO:0008006" key="3">
    <source>
        <dbReference type="Google" id="ProtNLM"/>
    </source>
</evidence>
<evidence type="ECO:0000313" key="1">
    <source>
        <dbReference type="EMBL" id="SMP30203.1"/>
    </source>
</evidence>
<accession>A0ABY1PBU3</accession>
<comment type="caution">
    <text evidence="1">The sequence shown here is derived from an EMBL/GenBank/DDBJ whole genome shotgun (WGS) entry which is preliminary data.</text>
</comment>
<keyword evidence="2" id="KW-1185">Reference proteome</keyword>
<gene>
    <name evidence="1" type="ORF">SAMN06265367_106287</name>
</gene>
<sequence length="155" mass="17601">MMTKWFLGYSNWKTISLLLLLVIFSCAENKKMESYPYQKDFQEYLKAIGAEIVTDEVILLPLDSCSLCVDQVLADLEYTKKVISVILSGNQVSNERLEKVKKLVKNENLKIHTDEGSKSKSYDLNAFSPILINTSKDNFSYVSISPQNSAAYLLE</sequence>
<organism evidence="1 2">
    <name type="scientific">Algoriphagus winogradskyi</name>
    <dbReference type="NCBI Taxonomy" id="237017"/>
    <lineage>
        <taxon>Bacteria</taxon>
        <taxon>Pseudomonadati</taxon>
        <taxon>Bacteroidota</taxon>
        <taxon>Cytophagia</taxon>
        <taxon>Cytophagales</taxon>
        <taxon>Cyclobacteriaceae</taxon>
        <taxon>Algoriphagus</taxon>
    </lineage>
</organism>